<dbReference type="Proteomes" id="UP000008144">
    <property type="component" value="Chromosome 6"/>
</dbReference>
<reference evidence="3" key="4">
    <citation type="submission" date="2025-09" db="UniProtKB">
        <authorList>
            <consortium name="Ensembl"/>
        </authorList>
    </citation>
    <scope>IDENTIFICATION</scope>
</reference>
<gene>
    <name evidence="3" type="primary">LOC100179420</name>
</gene>
<proteinExistence type="predicted"/>
<dbReference type="InParanoid" id="H2XUR4"/>
<feature type="region of interest" description="Disordered" evidence="1">
    <location>
        <begin position="1"/>
        <end position="63"/>
    </location>
</feature>
<dbReference type="AlphaFoldDB" id="H2XUR4"/>
<dbReference type="SUPFAM" id="SSF50729">
    <property type="entry name" value="PH domain-like"/>
    <property type="match status" value="2"/>
</dbReference>
<dbReference type="KEGG" id="cin:100179420"/>
<reference evidence="3" key="2">
    <citation type="journal article" date="2008" name="Genome Biol.">
        <title>Improved genome assembly and evidence-based global gene model set for the chordate Ciona intestinalis: new insight into intron and operon populations.</title>
        <authorList>
            <person name="Satou Y."/>
            <person name="Mineta K."/>
            <person name="Ogasawara M."/>
            <person name="Sasakura Y."/>
            <person name="Shoguchi E."/>
            <person name="Ueno K."/>
            <person name="Yamada L."/>
            <person name="Matsumoto J."/>
            <person name="Wasserscheid J."/>
            <person name="Dewar K."/>
            <person name="Wiley G.B."/>
            <person name="Macmil S.L."/>
            <person name="Roe B.A."/>
            <person name="Zeller R.W."/>
            <person name="Hastings K.E."/>
            <person name="Lemaire P."/>
            <person name="Lindquist E."/>
            <person name="Endo T."/>
            <person name="Hotta K."/>
            <person name="Inaba K."/>
        </authorList>
    </citation>
    <scope>NUCLEOTIDE SEQUENCE [LARGE SCALE GENOMIC DNA]</scope>
    <source>
        <strain evidence="3">wild type</strain>
    </source>
</reference>
<protein>
    <submittedName>
        <fullName evidence="3">Uncharacterized LOC100179420</fullName>
    </submittedName>
</protein>
<feature type="compositionally biased region" description="Pro residues" evidence="1">
    <location>
        <begin position="29"/>
        <end position="40"/>
    </location>
</feature>
<accession>H2XUR4</accession>
<dbReference type="GeneID" id="100179420"/>
<dbReference type="GeneTree" id="ENSGT00940000171270"/>
<dbReference type="RefSeq" id="XP_002131352.1">
    <property type="nucleotide sequence ID" value="XM_002131316.5"/>
</dbReference>
<evidence type="ECO:0000313" key="4">
    <source>
        <dbReference type="Proteomes" id="UP000008144"/>
    </source>
</evidence>
<evidence type="ECO:0000259" key="2">
    <source>
        <dbReference type="PROSITE" id="PS50003"/>
    </source>
</evidence>
<evidence type="ECO:0000256" key="1">
    <source>
        <dbReference type="SAM" id="MobiDB-lite"/>
    </source>
</evidence>
<dbReference type="Ensembl" id="ENSCINT00000033455.1">
    <property type="protein sequence ID" value="ENSCINP00000033398.1"/>
    <property type="gene ID" value="ENSCING00000024419.1"/>
</dbReference>
<sequence>MDERRPPPYAPNAYSNIEVPQPMERLAPAPSPPSFHPPSAPKVLPTAREPNPPRSSSNVSMPPPYPAKYVPSVPFPFMSGYLEKSTGDHTAPLKSQSWSKKYVEVSDGTLRFFTLREEREDTGVVVPLSESFVSVQAKRIIRLESKTGIRIFRAQSESRAYHWVLTISRYCLVAPTAEGFCKKLSGGKNVMEDRYLRLHADGILSWFKSEKEDADCRGSIQVRGERISIDPSKSHVLLVQTKERRYMFELIDAFECNQWYAVTSWHSHRRPLENTAIAVRNKGSVSRN</sequence>
<dbReference type="InterPro" id="IPR001849">
    <property type="entry name" value="PH_domain"/>
</dbReference>
<name>H2XUR4_CIOIN</name>
<dbReference type="Pfam" id="PF00169">
    <property type="entry name" value="PH"/>
    <property type="match status" value="1"/>
</dbReference>
<dbReference type="PROSITE" id="PS50003">
    <property type="entry name" value="PH_DOMAIN"/>
    <property type="match status" value="1"/>
</dbReference>
<accession>A0A1W2WHQ4</accession>
<dbReference type="Gene3D" id="2.30.29.30">
    <property type="entry name" value="Pleckstrin-homology domain (PH domain)/Phosphotyrosine-binding domain (PTB)"/>
    <property type="match status" value="2"/>
</dbReference>
<dbReference type="InterPro" id="IPR011993">
    <property type="entry name" value="PH-like_dom_sf"/>
</dbReference>
<keyword evidence="4" id="KW-1185">Reference proteome</keyword>
<reference evidence="4" key="1">
    <citation type="journal article" date="2002" name="Science">
        <title>The draft genome of Ciona intestinalis: insights into chordate and vertebrate origins.</title>
        <authorList>
            <person name="Dehal P."/>
            <person name="Satou Y."/>
            <person name="Campbell R.K."/>
            <person name="Chapman J."/>
            <person name="Degnan B."/>
            <person name="De Tomaso A."/>
            <person name="Davidson B."/>
            <person name="Di Gregorio A."/>
            <person name="Gelpke M."/>
            <person name="Goodstein D.M."/>
            <person name="Harafuji N."/>
            <person name="Hastings K.E."/>
            <person name="Ho I."/>
            <person name="Hotta K."/>
            <person name="Huang W."/>
            <person name="Kawashima T."/>
            <person name="Lemaire P."/>
            <person name="Martinez D."/>
            <person name="Meinertzhagen I.A."/>
            <person name="Necula S."/>
            <person name="Nonaka M."/>
            <person name="Putnam N."/>
            <person name="Rash S."/>
            <person name="Saiga H."/>
            <person name="Satake M."/>
            <person name="Terry A."/>
            <person name="Yamada L."/>
            <person name="Wang H.G."/>
            <person name="Awazu S."/>
            <person name="Azumi K."/>
            <person name="Boore J."/>
            <person name="Branno M."/>
            <person name="Chin-Bow S."/>
            <person name="DeSantis R."/>
            <person name="Doyle S."/>
            <person name="Francino P."/>
            <person name="Keys D.N."/>
            <person name="Haga S."/>
            <person name="Hayashi H."/>
            <person name="Hino K."/>
            <person name="Imai K.S."/>
            <person name="Inaba K."/>
            <person name="Kano S."/>
            <person name="Kobayashi K."/>
            <person name="Kobayashi M."/>
            <person name="Lee B.I."/>
            <person name="Makabe K.W."/>
            <person name="Manohar C."/>
            <person name="Matassi G."/>
            <person name="Medina M."/>
            <person name="Mochizuki Y."/>
            <person name="Mount S."/>
            <person name="Morishita T."/>
            <person name="Miura S."/>
            <person name="Nakayama A."/>
            <person name="Nishizaka S."/>
            <person name="Nomoto H."/>
            <person name="Ohta F."/>
            <person name="Oishi K."/>
            <person name="Rigoutsos I."/>
            <person name="Sano M."/>
            <person name="Sasaki A."/>
            <person name="Sasakura Y."/>
            <person name="Shoguchi E."/>
            <person name="Shin-i T."/>
            <person name="Spagnuolo A."/>
            <person name="Stainier D."/>
            <person name="Suzuki M.M."/>
            <person name="Tassy O."/>
            <person name="Takatori N."/>
            <person name="Tokuoka M."/>
            <person name="Yagi K."/>
            <person name="Yoshizaki F."/>
            <person name="Wada S."/>
            <person name="Zhang C."/>
            <person name="Hyatt P.D."/>
            <person name="Larimer F."/>
            <person name="Detter C."/>
            <person name="Doggett N."/>
            <person name="Glavina T."/>
            <person name="Hawkins T."/>
            <person name="Richardson P."/>
            <person name="Lucas S."/>
            <person name="Kohara Y."/>
            <person name="Levine M."/>
            <person name="Satoh N."/>
            <person name="Rokhsar D.S."/>
        </authorList>
    </citation>
    <scope>NUCLEOTIDE SEQUENCE [LARGE SCALE GENOMIC DNA]</scope>
</reference>
<organism evidence="3 4">
    <name type="scientific">Ciona intestinalis</name>
    <name type="common">Transparent sea squirt</name>
    <name type="synonym">Ascidia intestinalis</name>
    <dbReference type="NCBI Taxonomy" id="7719"/>
    <lineage>
        <taxon>Eukaryota</taxon>
        <taxon>Metazoa</taxon>
        <taxon>Chordata</taxon>
        <taxon>Tunicata</taxon>
        <taxon>Ascidiacea</taxon>
        <taxon>Phlebobranchia</taxon>
        <taxon>Cionidae</taxon>
        <taxon>Ciona</taxon>
    </lineage>
</organism>
<evidence type="ECO:0000313" key="3">
    <source>
        <dbReference type="Ensembl" id="ENSCINP00000033398.1"/>
    </source>
</evidence>
<dbReference type="EMBL" id="EAAA01002305">
    <property type="status" value="NOT_ANNOTATED_CDS"/>
    <property type="molecule type" value="Genomic_DNA"/>
</dbReference>
<dbReference type="SMART" id="SM00233">
    <property type="entry name" value="PH"/>
    <property type="match status" value="2"/>
</dbReference>
<dbReference type="HOGENOM" id="CLU_966291_0_0_1"/>
<feature type="domain" description="PH" evidence="2">
    <location>
        <begin position="75"/>
        <end position="172"/>
    </location>
</feature>
<reference evidence="3" key="3">
    <citation type="submission" date="2025-08" db="UniProtKB">
        <authorList>
            <consortium name="Ensembl"/>
        </authorList>
    </citation>
    <scope>IDENTIFICATION</scope>
</reference>